<evidence type="ECO:0000259" key="3">
    <source>
        <dbReference type="Pfam" id="PF06722"/>
    </source>
</evidence>
<dbReference type="InterPro" id="IPR050426">
    <property type="entry name" value="Glycosyltransferase_28"/>
</dbReference>
<dbReference type="FunFam" id="3.40.50.2000:FF:000009">
    <property type="entry name" value="Sterol 3-beta-glucosyltransferase UGT80A2"/>
    <property type="match status" value="1"/>
</dbReference>
<dbReference type="KEGG" id="sgv:B1H19_18725"/>
<dbReference type="PANTHER" id="PTHR48050:SF13">
    <property type="entry name" value="STEROL 3-BETA-GLUCOSYLTRANSFERASE UGT80A2"/>
    <property type="match status" value="1"/>
</dbReference>
<evidence type="ECO:0000256" key="1">
    <source>
        <dbReference type="ARBA" id="ARBA00022679"/>
    </source>
</evidence>
<evidence type="ECO:0000259" key="2">
    <source>
        <dbReference type="Pfam" id="PF03033"/>
    </source>
</evidence>
<dbReference type="SUPFAM" id="SSF53756">
    <property type="entry name" value="UDP-Glycosyltransferase/glycogen phosphorylase"/>
    <property type="match status" value="1"/>
</dbReference>
<dbReference type="GO" id="GO:0005975">
    <property type="term" value="P:carbohydrate metabolic process"/>
    <property type="evidence" value="ECO:0007669"/>
    <property type="project" value="InterPro"/>
</dbReference>
<sequence length="430" mass="46427">MRVLLVTHGTRGDVQPYLTLAGGLTAAGHDVTLMGPYAFSELAGSAGVPYVPIVDGPLALRADPVALRANEDSRGLRGVVREARWFGRMRPHCAKVLEDLIAKAKEQPRPDVVAFAPWMPAHHVAEWLGVPAVPVCFQPGWVPTPDMVNPLVSGRLPASLSRASYAFVEWTLRLAFAPALARLRRESLGLSGRGSKLSFLSRPDGKPATVLQAFDPCVLSGTPRYPPTTHTTGFWHLPTRDEWRMPADLRAFLDAGDRPVYIGFGSMVGSRSAAKSRAVLAAVRQAGVRAVIATGWGEVTASEEERDGAADEVFFVDEAPHERLFPHMAAIVHHGGAGTTASALRSGRPQVVCPFTFDQPFWARRMHALGLAPAPLPQYDLTADRLAAALDRAVNTRQLAEVAEQFGRRIAARNGVEKAVEVLETVVESA</sequence>
<name>A0A1V0TT63_9ACTN</name>
<proteinExistence type="predicted"/>
<feature type="domain" description="Erythromycin biosynthesis protein CIII-like C-terminal" evidence="3">
    <location>
        <begin position="310"/>
        <end position="414"/>
    </location>
</feature>
<dbReference type="GO" id="GO:0008194">
    <property type="term" value="F:UDP-glycosyltransferase activity"/>
    <property type="evidence" value="ECO:0007669"/>
    <property type="project" value="InterPro"/>
</dbReference>
<dbReference type="STRING" id="553510.B1H19_18725"/>
<dbReference type="GO" id="GO:0016758">
    <property type="term" value="F:hexosyltransferase activity"/>
    <property type="evidence" value="ECO:0007669"/>
    <property type="project" value="InterPro"/>
</dbReference>
<dbReference type="Gene3D" id="3.40.50.2000">
    <property type="entry name" value="Glycogen Phosphorylase B"/>
    <property type="match status" value="2"/>
</dbReference>
<evidence type="ECO:0000313" key="5">
    <source>
        <dbReference type="Proteomes" id="UP000192726"/>
    </source>
</evidence>
<gene>
    <name evidence="4" type="ORF">B1H19_18725</name>
</gene>
<dbReference type="InterPro" id="IPR004276">
    <property type="entry name" value="GlycoTrans_28_N"/>
</dbReference>
<reference evidence="4 5" key="1">
    <citation type="submission" date="2017-04" db="EMBL/GenBank/DDBJ databases">
        <title>Complete Genome Sequence of Streptomyces gilvosporeus F607, a Capable Producer of Natamycin.</title>
        <authorList>
            <person name="Zong G."/>
            <person name="Zhong C."/>
            <person name="Fu J."/>
            <person name="Qin R."/>
            <person name="Cao G."/>
        </authorList>
    </citation>
    <scope>NUCLEOTIDE SEQUENCE [LARGE SCALE GENOMIC DNA]</scope>
    <source>
        <strain evidence="4 5">F607</strain>
    </source>
</reference>
<feature type="domain" description="Glycosyltransferase family 28 N-terminal" evidence="2">
    <location>
        <begin position="3"/>
        <end position="58"/>
    </location>
</feature>
<organism evidence="4 5">
    <name type="scientific">Streptomyces gilvosporeus</name>
    <dbReference type="NCBI Taxonomy" id="553510"/>
    <lineage>
        <taxon>Bacteria</taxon>
        <taxon>Bacillati</taxon>
        <taxon>Actinomycetota</taxon>
        <taxon>Actinomycetes</taxon>
        <taxon>Kitasatosporales</taxon>
        <taxon>Streptomycetaceae</taxon>
        <taxon>Streptomyces</taxon>
    </lineage>
</organism>
<keyword evidence="1" id="KW-0808">Transferase</keyword>
<dbReference type="EMBL" id="CP020569">
    <property type="protein sequence ID" value="ARF55948.1"/>
    <property type="molecule type" value="Genomic_DNA"/>
</dbReference>
<evidence type="ECO:0000313" key="4">
    <source>
        <dbReference type="EMBL" id="ARF55948.1"/>
    </source>
</evidence>
<protein>
    <submittedName>
        <fullName evidence="4">Uncharacterized protein</fullName>
    </submittedName>
</protein>
<dbReference type="AlphaFoldDB" id="A0A1V0TT63"/>
<dbReference type="InterPro" id="IPR010610">
    <property type="entry name" value="EryCIII-like_C"/>
</dbReference>
<dbReference type="Proteomes" id="UP000192726">
    <property type="component" value="Chromosome"/>
</dbReference>
<dbReference type="CDD" id="cd03784">
    <property type="entry name" value="GT1_Gtf-like"/>
    <property type="match status" value="1"/>
</dbReference>
<dbReference type="Pfam" id="PF03033">
    <property type="entry name" value="Glyco_transf_28"/>
    <property type="match status" value="1"/>
</dbReference>
<dbReference type="GO" id="GO:0033072">
    <property type="term" value="P:vancomycin biosynthetic process"/>
    <property type="evidence" value="ECO:0007669"/>
    <property type="project" value="UniProtKB-ARBA"/>
</dbReference>
<accession>A0A1V0TT63</accession>
<dbReference type="Pfam" id="PF06722">
    <property type="entry name" value="EryCIII-like_C"/>
    <property type="match status" value="1"/>
</dbReference>
<dbReference type="InterPro" id="IPR002213">
    <property type="entry name" value="UDP_glucos_trans"/>
</dbReference>
<dbReference type="PANTHER" id="PTHR48050">
    <property type="entry name" value="STEROL 3-BETA-GLUCOSYLTRANSFERASE"/>
    <property type="match status" value="1"/>
</dbReference>
<keyword evidence="5" id="KW-1185">Reference proteome</keyword>